<dbReference type="InterPro" id="IPR045034">
    <property type="entry name" value="O-acyltransferase_WSD1-like"/>
</dbReference>
<dbReference type="GO" id="GO:0004144">
    <property type="term" value="F:diacylglycerol O-acyltransferase activity"/>
    <property type="evidence" value="ECO:0007669"/>
    <property type="project" value="UniProtKB-EC"/>
</dbReference>
<keyword evidence="11" id="KW-0812">Transmembrane</keyword>
<sequence>MTEFMRQIDAIAWSLESDPRLRSTGLTLSLLERSPDWDEVRYRFELMSRKIPTFRCRLVASPAPIPHRWEECPDFDLDFHVRRVTAAKPGTFDGVLEMVRVATMEDFDRARPLWTVTLIEGLEDGRAALMWKIHHSLTDGVGALQASMTFVDFSAELPERQALSSAPGAPPRARFSGYVDMARYHADLAAKLAVGAVRSAPGIMLQVLRRPLNTAASVTTMAGSLYRVAQPLMPTRSTIMTERSLARRVGVHEVPTAALRSVAKRCGGTLNDVFIAGLVGGLRRYHAKHGASVNNVHLAMPISLRSDTDHAGGNRIAPTRFSVRADIADPAELIEWIHQRTSALRQERFLFYADIVAGVTSLLPLGVISSVMRQTDLTASNIPGVPVPVFIGGAKVRKHYVFGSTVGAAICVTLFSYIDKCALGISVDSAAVPDYDVFHDCLVTGFDEQLALADDT</sequence>
<dbReference type="Pfam" id="PF03007">
    <property type="entry name" value="WS_DGAT_cat"/>
    <property type="match status" value="1"/>
</dbReference>
<dbReference type="EMBL" id="VTZN01000190">
    <property type="protein sequence ID" value="KAA1247992.1"/>
    <property type="molecule type" value="Genomic_DNA"/>
</dbReference>
<evidence type="ECO:0000256" key="2">
    <source>
        <dbReference type="ARBA" id="ARBA00005189"/>
    </source>
</evidence>
<dbReference type="GO" id="GO:0071731">
    <property type="term" value="P:response to nitric oxide"/>
    <property type="evidence" value="ECO:0007669"/>
    <property type="project" value="TreeGrafter"/>
</dbReference>
<comment type="pathway">
    <text evidence="2">Lipid metabolism.</text>
</comment>
<comment type="catalytic activity">
    <reaction evidence="10">
        <text>an acyl-CoA + a 1,2-diacyl-sn-glycerol = a triacyl-sn-glycerol + CoA</text>
        <dbReference type="Rhea" id="RHEA:10868"/>
        <dbReference type="ChEBI" id="CHEBI:17815"/>
        <dbReference type="ChEBI" id="CHEBI:57287"/>
        <dbReference type="ChEBI" id="CHEBI:58342"/>
        <dbReference type="ChEBI" id="CHEBI:64615"/>
        <dbReference type="EC" id="2.3.1.20"/>
    </reaction>
</comment>
<dbReference type="UniPathway" id="UPA00282"/>
<organism evidence="14 15">
    <name type="scientific">Mycobacterium simiae</name>
    <name type="common">Mycobacterium habana</name>
    <dbReference type="NCBI Taxonomy" id="1784"/>
    <lineage>
        <taxon>Bacteria</taxon>
        <taxon>Bacillati</taxon>
        <taxon>Actinomycetota</taxon>
        <taxon>Actinomycetes</taxon>
        <taxon>Mycobacteriales</taxon>
        <taxon>Mycobacteriaceae</taxon>
        <taxon>Mycobacterium</taxon>
        <taxon>Mycobacterium simiae complex</taxon>
    </lineage>
</organism>
<feature type="domain" description="O-acyltransferase WSD1 C-terminal" evidence="13">
    <location>
        <begin position="313"/>
        <end position="448"/>
    </location>
</feature>
<proteinExistence type="inferred from homology"/>
<name>A0A5B1BIR1_MYCSI</name>
<keyword evidence="15" id="KW-1185">Reference proteome</keyword>
<evidence type="ECO:0000313" key="14">
    <source>
        <dbReference type="EMBL" id="KAA1247992.1"/>
    </source>
</evidence>
<dbReference type="InterPro" id="IPR023213">
    <property type="entry name" value="CAT-like_dom_sf"/>
</dbReference>
<comment type="pathway">
    <text evidence="1">Glycerolipid metabolism; triacylglycerol biosynthesis.</text>
</comment>
<feature type="domain" description="O-acyltransferase WSD1-like N-terminal" evidence="12">
    <location>
        <begin position="5"/>
        <end position="274"/>
    </location>
</feature>
<evidence type="ECO:0000256" key="6">
    <source>
        <dbReference type="ARBA" id="ARBA00022679"/>
    </source>
</evidence>
<comment type="caution">
    <text evidence="14">The sequence shown here is derived from an EMBL/GenBank/DDBJ whole genome shotgun (WGS) entry which is preliminary data.</text>
</comment>
<evidence type="ECO:0000256" key="8">
    <source>
        <dbReference type="ARBA" id="ARBA00023098"/>
    </source>
</evidence>
<keyword evidence="7" id="KW-0319">Glycerol metabolism</keyword>
<dbReference type="SUPFAM" id="SSF52777">
    <property type="entry name" value="CoA-dependent acyltransferases"/>
    <property type="match status" value="2"/>
</dbReference>
<dbReference type="EC" id="2.3.1.20" evidence="4"/>
<dbReference type="InterPro" id="IPR009721">
    <property type="entry name" value="O-acyltransferase_WSD1_C"/>
</dbReference>
<accession>A0A5B1BIR1</accession>
<evidence type="ECO:0000259" key="12">
    <source>
        <dbReference type="Pfam" id="PF03007"/>
    </source>
</evidence>
<keyword evidence="11" id="KW-0472">Membrane</keyword>
<gene>
    <name evidence="14" type="ORF">F0Q45_22080</name>
</gene>
<evidence type="ECO:0000256" key="4">
    <source>
        <dbReference type="ARBA" id="ARBA00013244"/>
    </source>
</evidence>
<dbReference type="Pfam" id="PF06974">
    <property type="entry name" value="WS_DGAT_C"/>
    <property type="match status" value="1"/>
</dbReference>
<dbReference type="GO" id="GO:0051701">
    <property type="term" value="P:biological process involved in interaction with host"/>
    <property type="evidence" value="ECO:0007669"/>
    <property type="project" value="TreeGrafter"/>
</dbReference>
<dbReference type="GO" id="GO:0006071">
    <property type="term" value="P:glycerol metabolic process"/>
    <property type="evidence" value="ECO:0007669"/>
    <property type="project" value="UniProtKB-KW"/>
</dbReference>
<dbReference type="PANTHER" id="PTHR31650:SF1">
    <property type="entry name" value="WAX ESTER SYNTHASE_DIACYLGLYCEROL ACYLTRANSFERASE 4-RELATED"/>
    <property type="match status" value="1"/>
</dbReference>
<dbReference type="AlphaFoldDB" id="A0A5B1BIR1"/>
<evidence type="ECO:0000259" key="13">
    <source>
        <dbReference type="Pfam" id="PF06974"/>
    </source>
</evidence>
<evidence type="ECO:0000256" key="5">
    <source>
        <dbReference type="ARBA" id="ARBA00022516"/>
    </source>
</evidence>
<dbReference type="Gene3D" id="3.30.559.30">
    <property type="entry name" value="Nonribosomal peptide synthetase, condensation domain"/>
    <property type="match status" value="1"/>
</dbReference>
<evidence type="ECO:0000256" key="7">
    <source>
        <dbReference type="ARBA" id="ARBA00022798"/>
    </source>
</evidence>
<keyword evidence="9" id="KW-0012">Acyltransferase</keyword>
<keyword evidence="6" id="KW-0808">Transferase</keyword>
<feature type="transmembrane region" description="Helical" evidence="11">
    <location>
        <begin position="400"/>
        <end position="418"/>
    </location>
</feature>
<dbReference type="RefSeq" id="WP_149655957.1">
    <property type="nucleotide sequence ID" value="NZ_VTZN01000190.1"/>
</dbReference>
<evidence type="ECO:0000256" key="3">
    <source>
        <dbReference type="ARBA" id="ARBA00009587"/>
    </source>
</evidence>
<evidence type="ECO:0000256" key="10">
    <source>
        <dbReference type="ARBA" id="ARBA00048109"/>
    </source>
</evidence>
<dbReference type="OrthoDB" id="9810950at2"/>
<evidence type="ECO:0000256" key="9">
    <source>
        <dbReference type="ARBA" id="ARBA00023315"/>
    </source>
</evidence>
<reference evidence="14 15" key="1">
    <citation type="submission" date="2019-09" db="EMBL/GenBank/DDBJ databases">
        <title>Report of infection by Mycobacterium simiae a patient suffering from pulmonary tuberculosis.</title>
        <authorList>
            <person name="Mohanty P.S."/>
            <person name="Bansal A.K."/>
            <person name="Singh H."/>
            <person name="Sharma S."/>
            <person name="Patil S.A."/>
            <person name="Upadhaya P."/>
            <person name="Singh P.K."/>
            <person name="Kumar D."/>
            <person name="Kumar S."/>
            <person name="Singh R.K."/>
            <person name="Chaudhary B."/>
        </authorList>
    </citation>
    <scope>NUCLEOTIDE SEQUENCE [LARGE SCALE GENOMIC DNA]</scope>
    <source>
        <strain evidence="14 15">JAL-560-SIM</strain>
    </source>
</reference>
<dbReference type="InterPro" id="IPR004255">
    <property type="entry name" value="O-acyltransferase_WSD1_N"/>
</dbReference>
<protein>
    <recommendedName>
        <fullName evidence="4">diacylglycerol O-acyltransferase</fullName>
        <ecNumber evidence="4">2.3.1.20</ecNumber>
    </recommendedName>
</protein>
<keyword evidence="11" id="KW-1133">Transmembrane helix</keyword>
<dbReference type="GO" id="GO:0005886">
    <property type="term" value="C:plasma membrane"/>
    <property type="evidence" value="ECO:0007669"/>
    <property type="project" value="TreeGrafter"/>
</dbReference>
<dbReference type="GO" id="GO:0001666">
    <property type="term" value="P:response to hypoxia"/>
    <property type="evidence" value="ECO:0007669"/>
    <property type="project" value="TreeGrafter"/>
</dbReference>
<evidence type="ECO:0000313" key="15">
    <source>
        <dbReference type="Proteomes" id="UP000324701"/>
    </source>
</evidence>
<keyword evidence="8" id="KW-0443">Lipid metabolism</keyword>
<dbReference type="Gene3D" id="3.30.559.10">
    <property type="entry name" value="Chloramphenicol acetyltransferase-like domain"/>
    <property type="match status" value="1"/>
</dbReference>
<dbReference type="GO" id="GO:0019432">
    <property type="term" value="P:triglyceride biosynthetic process"/>
    <property type="evidence" value="ECO:0007669"/>
    <property type="project" value="UniProtKB-UniPathway"/>
</dbReference>
<evidence type="ECO:0000256" key="11">
    <source>
        <dbReference type="SAM" id="Phobius"/>
    </source>
</evidence>
<feature type="transmembrane region" description="Helical" evidence="11">
    <location>
        <begin position="349"/>
        <end position="368"/>
    </location>
</feature>
<evidence type="ECO:0000256" key="1">
    <source>
        <dbReference type="ARBA" id="ARBA00004771"/>
    </source>
</evidence>
<dbReference type="Proteomes" id="UP000324701">
    <property type="component" value="Unassembled WGS sequence"/>
</dbReference>
<dbReference type="PANTHER" id="PTHR31650">
    <property type="entry name" value="O-ACYLTRANSFERASE (WSD1-LIKE) FAMILY PROTEIN"/>
    <property type="match status" value="1"/>
</dbReference>
<comment type="similarity">
    <text evidence="3">Belongs to the long-chain O-acyltransferase family.</text>
</comment>
<keyword evidence="5" id="KW-0444">Lipid biosynthesis</keyword>